<feature type="signal peptide" evidence="1">
    <location>
        <begin position="1"/>
        <end position="19"/>
    </location>
</feature>
<dbReference type="EMBL" id="CP002205">
    <property type="protein sequence ID" value="ADN08572.1"/>
    <property type="molecule type" value="Genomic_DNA"/>
</dbReference>
<dbReference type="AlphaFoldDB" id="E0UPA8"/>
<evidence type="ECO:0000256" key="1">
    <source>
        <dbReference type="SAM" id="SignalP"/>
    </source>
</evidence>
<gene>
    <name evidence="2" type="ordered locus">Saut_0523</name>
</gene>
<sequence length="423" mass="47560">MSNIIKVSIFCLSLFTALAAAEQEIGEDKRLHSVRENIDKEAVMEVKEVSVTDNLKHMFKDAKVSGQIRAMYAGYEQKEQNVDNNYATALGGKLKYELAQLQGFNAGVAFYTSHDLNFASGDNTYHNNELSSSDGSYTQTAEAYLNYKYQDFNFRAGRQVLDTPLADSDDIRMISNSFEAYVATYNYNGFEFMAGNIQSWQGYDAGLDTPWEKTGKNGTNFGGVAYNNVWELNLWYYNITDVVNAFYFDGGIEYNINKDILIHAMVQYLDENELALSGYESTIYGAMAEFVSHGVSVGIAYNKSFGTQSKMSFSGFGGGTLFTSMDTLILDDIADDRDTHSLVPSIGYEIQNFSFLYAYGDFKGDADSLGKKAHIIEQDVSLEYNVNDEFLVACVYAMQEDKANSVKTDHDWNRFQLMVNYNF</sequence>
<dbReference type="STRING" id="563040.Saut_0523"/>
<dbReference type="eggNOG" id="COG3203">
    <property type="taxonomic scope" value="Bacteria"/>
</dbReference>
<evidence type="ECO:0000313" key="3">
    <source>
        <dbReference type="Proteomes" id="UP000007803"/>
    </source>
</evidence>
<protein>
    <recommendedName>
        <fullName evidence="4">Outer membrane porin</fullName>
    </recommendedName>
</protein>
<feature type="chain" id="PRO_5003141402" description="Outer membrane porin" evidence="1">
    <location>
        <begin position="20"/>
        <end position="423"/>
    </location>
</feature>
<dbReference type="OrthoDB" id="9125at2"/>
<dbReference type="HOGENOM" id="CLU_619515_0_0_7"/>
<keyword evidence="3" id="KW-1185">Reference proteome</keyword>
<accession>E0UPA8</accession>
<dbReference type="KEGG" id="sua:Saut_0523"/>
<dbReference type="Gene3D" id="2.40.160.10">
    <property type="entry name" value="Porin"/>
    <property type="match status" value="1"/>
</dbReference>
<reference evidence="3" key="1">
    <citation type="journal article" date="2010" name="Stand. Genomic Sci.">
        <title>Complete genome sequence of Sulfurimonas autotrophica type strain (OK10).</title>
        <authorList>
            <person name="Sikorski J."/>
            <person name="Munk C."/>
            <person name="Lapidus A."/>
            <person name="Djao O."/>
            <person name="Lucas S."/>
            <person name="Glavina Del Rio T."/>
            <person name="Nolan M."/>
            <person name="Tice H."/>
            <person name="Han C."/>
            <person name="Cheng J."/>
            <person name="Tapia R."/>
            <person name="Goodwin L."/>
            <person name="Pitluck S."/>
            <person name="Liolios K."/>
            <person name="Ivanova N."/>
            <person name="Mavromatis K."/>
            <person name="Mikhailova N."/>
            <person name="Pati A."/>
            <person name="Sims D."/>
            <person name="Meincke L."/>
            <person name="Brettin T."/>
            <person name="Detter J."/>
            <person name="Chen A."/>
            <person name="Palaniappan K."/>
            <person name="Land M."/>
            <person name="Hauser L."/>
            <person name="Chang Y."/>
            <person name="Jeffries C."/>
            <person name="Rohde M."/>
            <person name="Lang E."/>
            <person name="Spring S."/>
            <person name="Goker M."/>
            <person name="Woyke T."/>
            <person name="Bristow J."/>
            <person name="Eisen J."/>
            <person name="Markowitz V."/>
            <person name="Hugenholtz P."/>
            <person name="Kyrpides N."/>
            <person name="Klenk H."/>
        </authorList>
    </citation>
    <scope>NUCLEOTIDE SEQUENCE [LARGE SCALE GENOMIC DNA]</scope>
    <source>
        <strain evidence="3">ATCC BAA-671 / DSM 16294 / JCM 11897 / OK10</strain>
    </source>
</reference>
<name>E0UPA8_SULAO</name>
<dbReference type="SUPFAM" id="SSF56935">
    <property type="entry name" value="Porins"/>
    <property type="match status" value="1"/>
</dbReference>
<organism evidence="2 3">
    <name type="scientific">Sulfurimonas autotrophica (strain ATCC BAA-671 / DSM 16294 / JCM 11897 / OK10)</name>
    <dbReference type="NCBI Taxonomy" id="563040"/>
    <lineage>
        <taxon>Bacteria</taxon>
        <taxon>Pseudomonadati</taxon>
        <taxon>Campylobacterota</taxon>
        <taxon>Epsilonproteobacteria</taxon>
        <taxon>Campylobacterales</taxon>
        <taxon>Sulfurimonadaceae</taxon>
        <taxon>Sulfurimonas</taxon>
    </lineage>
</organism>
<keyword evidence="1" id="KW-0732">Signal</keyword>
<evidence type="ECO:0000313" key="2">
    <source>
        <dbReference type="EMBL" id="ADN08572.1"/>
    </source>
</evidence>
<proteinExistence type="predicted"/>
<dbReference type="RefSeq" id="WP_013326328.1">
    <property type="nucleotide sequence ID" value="NC_014506.1"/>
</dbReference>
<dbReference type="InterPro" id="IPR023614">
    <property type="entry name" value="Porin_dom_sf"/>
</dbReference>
<dbReference type="Proteomes" id="UP000007803">
    <property type="component" value="Chromosome"/>
</dbReference>
<evidence type="ECO:0008006" key="4">
    <source>
        <dbReference type="Google" id="ProtNLM"/>
    </source>
</evidence>